<accession>A0A814DK93</accession>
<evidence type="ECO:0000313" key="3">
    <source>
        <dbReference type="EMBL" id="CAF1247217.1"/>
    </source>
</evidence>
<dbReference type="Proteomes" id="UP000663864">
    <property type="component" value="Unassembled WGS sequence"/>
</dbReference>
<dbReference type="EMBL" id="CAJNOH010000226">
    <property type="protein sequence ID" value="CAF0954823.1"/>
    <property type="molecule type" value="Genomic_DNA"/>
</dbReference>
<evidence type="ECO:0000313" key="6">
    <source>
        <dbReference type="Proteomes" id="UP000663854"/>
    </source>
</evidence>
<reference evidence="2" key="1">
    <citation type="submission" date="2021-02" db="EMBL/GenBank/DDBJ databases">
        <authorList>
            <person name="Nowell W R."/>
        </authorList>
    </citation>
    <scope>NUCLEOTIDE SEQUENCE</scope>
</reference>
<name>A0A814DK93_9BILA</name>
<dbReference type="EMBL" id="CAJOBD010013611">
    <property type="protein sequence ID" value="CAF4192212.1"/>
    <property type="molecule type" value="Genomic_DNA"/>
</dbReference>
<dbReference type="AlphaFoldDB" id="A0A814DK93"/>
<dbReference type="Proteomes" id="UP000663870">
    <property type="component" value="Unassembled WGS sequence"/>
</dbReference>
<dbReference type="EMBL" id="CAJNOL010003343">
    <property type="protein sequence ID" value="CAF1558956.1"/>
    <property type="molecule type" value="Genomic_DNA"/>
</dbReference>
<evidence type="ECO:0000313" key="2">
    <source>
        <dbReference type="EMBL" id="CAF0954823.1"/>
    </source>
</evidence>
<dbReference type="EMBL" id="CAJNOT010001774">
    <property type="protein sequence ID" value="CAF1247217.1"/>
    <property type="molecule type" value="Genomic_DNA"/>
</dbReference>
<evidence type="ECO:0000313" key="5">
    <source>
        <dbReference type="EMBL" id="CAF4192212.1"/>
    </source>
</evidence>
<organism evidence="2 6">
    <name type="scientific">Rotaria sordida</name>
    <dbReference type="NCBI Taxonomy" id="392033"/>
    <lineage>
        <taxon>Eukaryota</taxon>
        <taxon>Metazoa</taxon>
        <taxon>Spiralia</taxon>
        <taxon>Gnathifera</taxon>
        <taxon>Rotifera</taxon>
        <taxon>Eurotatoria</taxon>
        <taxon>Bdelloidea</taxon>
        <taxon>Philodinida</taxon>
        <taxon>Philodinidae</taxon>
        <taxon>Rotaria</taxon>
    </lineage>
</organism>
<proteinExistence type="predicted"/>
<keyword evidence="7" id="KW-1185">Reference proteome</keyword>
<gene>
    <name evidence="5" type="ORF">JBS370_LOCUS36085</name>
    <name evidence="4" type="ORF">JXQ802_LOCUS44206</name>
    <name evidence="2" type="ORF">PYM288_LOCUS12312</name>
    <name evidence="3" type="ORF">ZHD862_LOCUS25193</name>
</gene>
<sequence>MIDSTQNSLGANSQTTALKFTSSLGNWKCVGRNQIAVQIVNINLPEPGSNDEGSYTIADYALSIPNNCETVTGTRGFSNYALDTDPNDPHKTPLPGQSFPKYPASGLKVHLLQNK</sequence>
<dbReference type="Proteomes" id="UP000663854">
    <property type="component" value="Unassembled WGS sequence"/>
</dbReference>
<protein>
    <submittedName>
        <fullName evidence="2">Uncharacterized protein</fullName>
    </submittedName>
</protein>
<evidence type="ECO:0000313" key="4">
    <source>
        <dbReference type="EMBL" id="CAF1558956.1"/>
    </source>
</evidence>
<evidence type="ECO:0000313" key="7">
    <source>
        <dbReference type="Proteomes" id="UP000663870"/>
    </source>
</evidence>
<comment type="caution">
    <text evidence="2">The sequence shown here is derived from an EMBL/GenBank/DDBJ whole genome shotgun (WGS) entry which is preliminary data.</text>
</comment>
<feature type="region of interest" description="Disordered" evidence="1">
    <location>
        <begin position="79"/>
        <end position="99"/>
    </location>
</feature>
<evidence type="ECO:0000256" key="1">
    <source>
        <dbReference type="SAM" id="MobiDB-lite"/>
    </source>
</evidence>
<dbReference type="Proteomes" id="UP000663836">
    <property type="component" value="Unassembled WGS sequence"/>
</dbReference>